<dbReference type="Proteomes" id="UP001056120">
    <property type="component" value="Linkage Group LG11"/>
</dbReference>
<sequence>MEFQQVKSKQKEFQLVKSLPWLMKSYHQLFFFSSLLVMCIPTSAPTSIGNLPESVVDYVLVHLDPHEICRLAALNRAFRGASLVDFV</sequence>
<evidence type="ECO:0000313" key="2">
    <source>
        <dbReference type="Proteomes" id="UP001056120"/>
    </source>
</evidence>
<protein>
    <submittedName>
        <fullName evidence="1">Uncharacterized protein</fullName>
    </submittedName>
</protein>
<accession>A0ACB9HPR3</accession>
<dbReference type="EMBL" id="CM042028">
    <property type="protein sequence ID" value="KAI3797246.1"/>
    <property type="molecule type" value="Genomic_DNA"/>
</dbReference>
<reference evidence="1 2" key="2">
    <citation type="journal article" date="2022" name="Mol. Ecol. Resour.">
        <title>The genomes of chicory, endive, great burdock and yacon provide insights into Asteraceae paleo-polyploidization history and plant inulin production.</title>
        <authorList>
            <person name="Fan W."/>
            <person name="Wang S."/>
            <person name="Wang H."/>
            <person name="Wang A."/>
            <person name="Jiang F."/>
            <person name="Liu H."/>
            <person name="Zhao H."/>
            <person name="Xu D."/>
            <person name="Zhang Y."/>
        </authorList>
    </citation>
    <scope>NUCLEOTIDE SEQUENCE [LARGE SCALE GENOMIC DNA]</scope>
    <source>
        <strain evidence="2">cv. Yunnan</strain>
        <tissue evidence="1">Leaves</tissue>
    </source>
</reference>
<gene>
    <name evidence="1" type="ORF">L1987_32501</name>
</gene>
<name>A0ACB9HPR3_9ASTR</name>
<keyword evidence="2" id="KW-1185">Reference proteome</keyword>
<proteinExistence type="predicted"/>
<reference evidence="2" key="1">
    <citation type="journal article" date="2022" name="Mol. Ecol. Resour.">
        <title>The genomes of chicory, endive, great burdock and yacon provide insights into Asteraceae palaeo-polyploidization history and plant inulin production.</title>
        <authorList>
            <person name="Fan W."/>
            <person name="Wang S."/>
            <person name="Wang H."/>
            <person name="Wang A."/>
            <person name="Jiang F."/>
            <person name="Liu H."/>
            <person name="Zhao H."/>
            <person name="Xu D."/>
            <person name="Zhang Y."/>
        </authorList>
    </citation>
    <scope>NUCLEOTIDE SEQUENCE [LARGE SCALE GENOMIC DNA]</scope>
    <source>
        <strain evidence="2">cv. Yunnan</strain>
    </source>
</reference>
<comment type="caution">
    <text evidence="1">The sequence shown here is derived from an EMBL/GenBank/DDBJ whole genome shotgun (WGS) entry which is preliminary data.</text>
</comment>
<organism evidence="1 2">
    <name type="scientific">Smallanthus sonchifolius</name>
    <dbReference type="NCBI Taxonomy" id="185202"/>
    <lineage>
        <taxon>Eukaryota</taxon>
        <taxon>Viridiplantae</taxon>
        <taxon>Streptophyta</taxon>
        <taxon>Embryophyta</taxon>
        <taxon>Tracheophyta</taxon>
        <taxon>Spermatophyta</taxon>
        <taxon>Magnoliopsida</taxon>
        <taxon>eudicotyledons</taxon>
        <taxon>Gunneridae</taxon>
        <taxon>Pentapetalae</taxon>
        <taxon>asterids</taxon>
        <taxon>campanulids</taxon>
        <taxon>Asterales</taxon>
        <taxon>Asteraceae</taxon>
        <taxon>Asteroideae</taxon>
        <taxon>Heliantheae alliance</taxon>
        <taxon>Millerieae</taxon>
        <taxon>Smallanthus</taxon>
    </lineage>
</organism>
<evidence type="ECO:0000313" key="1">
    <source>
        <dbReference type="EMBL" id="KAI3797246.1"/>
    </source>
</evidence>